<feature type="compositionally biased region" description="Polar residues" evidence="1">
    <location>
        <begin position="108"/>
        <end position="132"/>
    </location>
</feature>
<evidence type="ECO:0000313" key="2">
    <source>
        <dbReference type="EMBL" id="GFO22083.1"/>
    </source>
</evidence>
<comment type="caution">
    <text evidence="2">The sequence shown here is derived from an EMBL/GenBank/DDBJ whole genome shotgun (WGS) entry which is preliminary data.</text>
</comment>
<evidence type="ECO:0000256" key="1">
    <source>
        <dbReference type="SAM" id="MobiDB-lite"/>
    </source>
</evidence>
<dbReference type="EMBL" id="BLXT01005315">
    <property type="protein sequence ID" value="GFO22083.1"/>
    <property type="molecule type" value="Genomic_DNA"/>
</dbReference>
<keyword evidence="3" id="KW-1185">Reference proteome</keyword>
<protein>
    <submittedName>
        <fullName evidence="2">Uncharacterized protein</fullName>
    </submittedName>
</protein>
<gene>
    <name evidence="2" type="ORF">PoB_004858800</name>
</gene>
<proteinExistence type="predicted"/>
<dbReference type="Proteomes" id="UP000735302">
    <property type="component" value="Unassembled WGS sequence"/>
</dbReference>
<accession>A0AAV4BSD7</accession>
<sequence>MLFPELRQNVILGAGARWDLTLVKRTVAISRQPWFSGFAPSHLPNLPRAVLVPRSSNWGVSGTVANESALRSVGSILSQVRAPPPAPRPEGGTESLRSPFVYWLHTESNQPCSNKGPTNRPSLTSNHTSISQARRAEGGASTKLQLHGSWQEIAAHLSLFDLARFESILKQDSELGMWLKRDIRNNK</sequence>
<organism evidence="2 3">
    <name type="scientific">Plakobranchus ocellatus</name>
    <dbReference type="NCBI Taxonomy" id="259542"/>
    <lineage>
        <taxon>Eukaryota</taxon>
        <taxon>Metazoa</taxon>
        <taxon>Spiralia</taxon>
        <taxon>Lophotrochozoa</taxon>
        <taxon>Mollusca</taxon>
        <taxon>Gastropoda</taxon>
        <taxon>Heterobranchia</taxon>
        <taxon>Euthyneura</taxon>
        <taxon>Panpulmonata</taxon>
        <taxon>Sacoglossa</taxon>
        <taxon>Placobranchoidea</taxon>
        <taxon>Plakobranchidae</taxon>
        <taxon>Plakobranchus</taxon>
    </lineage>
</organism>
<name>A0AAV4BSD7_9GAST</name>
<reference evidence="2 3" key="1">
    <citation type="journal article" date="2021" name="Elife">
        <title>Chloroplast acquisition without the gene transfer in kleptoplastic sea slugs, Plakobranchus ocellatus.</title>
        <authorList>
            <person name="Maeda T."/>
            <person name="Takahashi S."/>
            <person name="Yoshida T."/>
            <person name="Shimamura S."/>
            <person name="Takaki Y."/>
            <person name="Nagai Y."/>
            <person name="Toyoda A."/>
            <person name="Suzuki Y."/>
            <person name="Arimoto A."/>
            <person name="Ishii H."/>
            <person name="Satoh N."/>
            <person name="Nishiyama T."/>
            <person name="Hasebe M."/>
            <person name="Maruyama T."/>
            <person name="Minagawa J."/>
            <person name="Obokata J."/>
            <person name="Shigenobu S."/>
        </authorList>
    </citation>
    <scope>NUCLEOTIDE SEQUENCE [LARGE SCALE GENOMIC DNA]</scope>
</reference>
<dbReference type="AlphaFoldDB" id="A0AAV4BSD7"/>
<feature type="region of interest" description="Disordered" evidence="1">
    <location>
        <begin position="108"/>
        <end position="140"/>
    </location>
</feature>
<evidence type="ECO:0000313" key="3">
    <source>
        <dbReference type="Proteomes" id="UP000735302"/>
    </source>
</evidence>